<dbReference type="Proteomes" id="UP000266906">
    <property type="component" value="Unassembled WGS sequence"/>
</dbReference>
<accession>A0A3N4R786</accession>
<organism evidence="1 3">
    <name type="scientific">Kitasatospora cineracea</name>
    <dbReference type="NCBI Taxonomy" id="88074"/>
    <lineage>
        <taxon>Bacteria</taxon>
        <taxon>Bacillati</taxon>
        <taxon>Actinomycetota</taxon>
        <taxon>Actinomycetes</taxon>
        <taxon>Kitasatosporales</taxon>
        <taxon>Streptomycetaceae</taxon>
        <taxon>Kitasatospora</taxon>
    </lineage>
</organism>
<dbReference type="RefSeq" id="WP_123821588.1">
    <property type="nucleotide sequence ID" value="NZ_RKQG01000004.1"/>
</dbReference>
<gene>
    <name evidence="1" type="ORF">EDD38_7373</name>
    <name evidence="2" type="ORF">EDD38_7506</name>
</gene>
<proteinExistence type="predicted"/>
<dbReference type="EMBL" id="RKQG01000004">
    <property type="protein sequence ID" value="RPE27361.1"/>
    <property type="molecule type" value="Genomic_DNA"/>
</dbReference>
<protein>
    <submittedName>
        <fullName evidence="1">Uncharacterized protein</fullName>
    </submittedName>
</protein>
<comment type="caution">
    <text evidence="1">The sequence shown here is derived from an EMBL/GenBank/DDBJ whole genome shotgun (WGS) entry which is preliminary data.</text>
</comment>
<keyword evidence="3" id="KW-1185">Reference proteome</keyword>
<evidence type="ECO:0000313" key="3">
    <source>
        <dbReference type="Proteomes" id="UP000266906"/>
    </source>
</evidence>
<sequence>MSNPALYEAARLEEPDIPRCAACQAPFLPAELHDRRQVCTRCEHQVLTLLDAVSDLWSQLPEHLLKPAANTGGGGGGGGHLEGSAAPGNLTVLSLLAGEAAARLATWDTHWRERLGWTDTPLRGRPDHALRQILRFLRDHLPWAVRNAGDLVAGLRDDARRLVGYMRTATADARSLVPLPQPCPYRTPHGPDDQPCGGRLLMDRERREIRCVHCSATVPMHNWVELGIAVGAFQPDAA</sequence>
<reference evidence="1 3" key="1">
    <citation type="submission" date="2018-11" db="EMBL/GenBank/DDBJ databases">
        <title>Sequencing the genomes of 1000 actinobacteria strains.</title>
        <authorList>
            <person name="Klenk H.-P."/>
        </authorList>
    </citation>
    <scope>NUCLEOTIDE SEQUENCE [LARGE SCALE GENOMIC DNA]</scope>
    <source>
        <strain evidence="1 3">DSM 44781</strain>
    </source>
</reference>
<dbReference type="AlphaFoldDB" id="A0A3N4R786"/>
<name>A0A3N4R786_9ACTN</name>
<evidence type="ECO:0000313" key="1">
    <source>
        <dbReference type="EMBL" id="RPE27229.1"/>
    </source>
</evidence>
<evidence type="ECO:0000313" key="2">
    <source>
        <dbReference type="EMBL" id="RPE27361.1"/>
    </source>
</evidence>
<dbReference type="EMBL" id="RKQG01000004">
    <property type="protein sequence ID" value="RPE27229.1"/>
    <property type="molecule type" value="Genomic_DNA"/>
</dbReference>